<dbReference type="InterPro" id="IPR027417">
    <property type="entry name" value="P-loop_NTPase"/>
</dbReference>
<proteinExistence type="predicted"/>
<dbReference type="SUPFAM" id="SSF52540">
    <property type="entry name" value="P-loop containing nucleoside triphosphate hydrolases"/>
    <property type="match status" value="1"/>
</dbReference>
<dbReference type="Gene3D" id="3.40.50.300">
    <property type="entry name" value="P-loop containing nucleotide triphosphate hydrolases"/>
    <property type="match status" value="1"/>
</dbReference>
<organism evidence="1">
    <name type="scientific">marine sediment metagenome</name>
    <dbReference type="NCBI Taxonomy" id="412755"/>
    <lineage>
        <taxon>unclassified sequences</taxon>
        <taxon>metagenomes</taxon>
        <taxon>ecological metagenomes</taxon>
    </lineage>
</organism>
<reference evidence="1" key="1">
    <citation type="journal article" date="2015" name="Nature">
        <title>Complex archaea that bridge the gap between prokaryotes and eukaryotes.</title>
        <authorList>
            <person name="Spang A."/>
            <person name="Saw J.H."/>
            <person name="Jorgensen S.L."/>
            <person name="Zaremba-Niedzwiedzka K."/>
            <person name="Martijn J."/>
            <person name="Lind A.E."/>
            <person name="van Eijk R."/>
            <person name="Schleper C."/>
            <person name="Guy L."/>
            <person name="Ettema T.J."/>
        </authorList>
    </citation>
    <scope>NUCLEOTIDE SEQUENCE</scope>
</reference>
<name>A0A0F9D139_9ZZZZ</name>
<gene>
    <name evidence="1" type="ORF">LCGC14_2335320</name>
</gene>
<accession>A0A0F9D139</accession>
<comment type="caution">
    <text evidence="1">The sequence shown here is derived from an EMBL/GenBank/DDBJ whole genome shotgun (WGS) entry which is preliminary data.</text>
</comment>
<dbReference type="AlphaFoldDB" id="A0A0F9D139"/>
<evidence type="ECO:0000313" key="1">
    <source>
        <dbReference type="EMBL" id="KKL47461.1"/>
    </source>
</evidence>
<protein>
    <submittedName>
        <fullName evidence="1">Uncharacterized protein</fullName>
    </submittedName>
</protein>
<sequence length="220" mass="26219">MKLNIKPIILFLEMINSEKIFNNVEKFEIFSSHQPIFDDILNNIETEKKIVIRGDQLSGKSFFCRKILRGIANKLGIHIDRTKIYDYPLFILKKMWQNEIKTFNLAVLKTFLKENNVNEILILDHYDIIILDELNDFLFRDLLKIEYDLDVNQILIQIIDNGLYFHNKGIFQKLNYKVYQLAFPLMEELNDFIKSYDKIFNEQSSLKKVLSQNQFKSIII</sequence>
<dbReference type="EMBL" id="LAZR01033655">
    <property type="protein sequence ID" value="KKL47461.1"/>
    <property type="molecule type" value="Genomic_DNA"/>
</dbReference>